<reference evidence="2 3" key="1">
    <citation type="submission" date="2015-10" db="EMBL/GenBank/DDBJ databases">
        <title>Draft genome sequence of Streptomyces corchorusii DSM 40340, type strain for the species Streptomyces corchorusii.</title>
        <authorList>
            <person name="Ruckert C."/>
            <person name="Winkler A."/>
            <person name="Kalinowski J."/>
            <person name="Kampfer P."/>
            <person name="Glaeser S."/>
        </authorList>
    </citation>
    <scope>NUCLEOTIDE SEQUENCE [LARGE SCALE GENOMIC DNA]</scope>
    <source>
        <strain evidence="2 3">DSM 40340</strain>
    </source>
</reference>
<keyword evidence="1" id="KW-0732">Signal</keyword>
<keyword evidence="3" id="KW-1185">Reference proteome</keyword>
<sequence length="110" mass="11406">MRARTTRRRTVTALCAGLLAAGGGTLSAPAALAASAPPPYYYDCASTSEDQGSGTLVGEECAKVSEPTGGEGVYIEDRAGRTDWHCDRIDDVGTSAVRGHGCRAVEKGSW</sequence>
<feature type="signal peptide" evidence="1">
    <location>
        <begin position="1"/>
        <end position="33"/>
    </location>
</feature>
<feature type="chain" id="PRO_5007103925" description="Secreted protein" evidence="1">
    <location>
        <begin position="34"/>
        <end position="110"/>
    </location>
</feature>
<comment type="caution">
    <text evidence="2">The sequence shown here is derived from an EMBL/GenBank/DDBJ whole genome shotgun (WGS) entry which is preliminary data.</text>
</comment>
<dbReference type="EMBL" id="LMWP01000007">
    <property type="protein sequence ID" value="KUN31173.1"/>
    <property type="molecule type" value="Genomic_DNA"/>
</dbReference>
<evidence type="ECO:0000313" key="2">
    <source>
        <dbReference type="EMBL" id="KUN31173.1"/>
    </source>
</evidence>
<organism evidence="2 3">
    <name type="scientific">Streptomyces corchorusii</name>
    <name type="common">Streptomyces chibaensis</name>
    <dbReference type="NCBI Taxonomy" id="1903"/>
    <lineage>
        <taxon>Bacteria</taxon>
        <taxon>Bacillati</taxon>
        <taxon>Actinomycetota</taxon>
        <taxon>Actinomycetes</taxon>
        <taxon>Kitasatosporales</taxon>
        <taxon>Streptomycetaceae</taxon>
        <taxon>Streptomyces</taxon>
    </lineage>
</organism>
<dbReference type="PROSITE" id="PS51318">
    <property type="entry name" value="TAT"/>
    <property type="match status" value="1"/>
</dbReference>
<name>A0A101QJN2_STRCK</name>
<evidence type="ECO:0000313" key="3">
    <source>
        <dbReference type="Proteomes" id="UP000053398"/>
    </source>
</evidence>
<dbReference type="Proteomes" id="UP000053398">
    <property type="component" value="Unassembled WGS sequence"/>
</dbReference>
<dbReference type="InterPro" id="IPR006311">
    <property type="entry name" value="TAT_signal"/>
</dbReference>
<accession>A0A101QJN2</accession>
<gene>
    <name evidence="2" type="ORF">AQJ11_08605</name>
</gene>
<evidence type="ECO:0008006" key="4">
    <source>
        <dbReference type="Google" id="ProtNLM"/>
    </source>
</evidence>
<dbReference type="AlphaFoldDB" id="A0A101QJN2"/>
<dbReference type="RefSeq" id="WP_058083280.1">
    <property type="nucleotide sequence ID" value="NZ_KQ948353.1"/>
</dbReference>
<protein>
    <recommendedName>
        <fullName evidence="4">Secreted protein</fullName>
    </recommendedName>
</protein>
<evidence type="ECO:0000256" key="1">
    <source>
        <dbReference type="SAM" id="SignalP"/>
    </source>
</evidence>
<proteinExistence type="predicted"/>